<comment type="pathway">
    <text evidence="8">Amino-acid biosynthesis; L-proline biosynthesis; L-glutamate 5-semialdehyde from L-glutamate: step 1/2.</text>
</comment>
<dbReference type="InterPro" id="IPR002478">
    <property type="entry name" value="PUA"/>
</dbReference>
<dbReference type="PANTHER" id="PTHR43654:SF1">
    <property type="entry name" value="ISOPENTENYL PHOSPHATE KINASE"/>
    <property type="match status" value="1"/>
</dbReference>
<dbReference type="InterPro" id="IPR036974">
    <property type="entry name" value="PUA_sf"/>
</dbReference>
<evidence type="ECO:0000256" key="2">
    <source>
        <dbReference type="ARBA" id="ARBA00022605"/>
    </source>
</evidence>
<dbReference type="Pfam" id="PF00696">
    <property type="entry name" value="AA_kinase"/>
    <property type="match status" value="1"/>
</dbReference>
<dbReference type="InterPro" id="IPR019797">
    <property type="entry name" value="Glutamate_5-kinase_CS"/>
</dbReference>
<comment type="catalytic activity">
    <reaction evidence="8">
        <text>L-glutamate + ATP = L-glutamyl 5-phosphate + ADP</text>
        <dbReference type="Rhea" id="RHEA:14877"/>
        <dbReference type="ChEBI" id="CHEBI:29985"/>
        <dbReference type="ChEBI" id="CHEBI:30616"/>
        <dbReference type="ChEBI" id="CHEBI:58274"/>
        <dbReference type="ChEBI" id="CHEBI:456216"/>
        <dbReference type="EC" id="2.7.2.11"/>
    </reaction>
</comment>
<feature type="binding site" evidence="8">
    <location>
        <position position="146"/>
    </location>
    <ligand>
        <name>substrate</name>
    </ligand>
</feature>
<dbReference type="FunFam" id="2.30.130.10:FF:000007">
    <property type="entry name" value="Glutamate 5-kinase"/>
    <property type="match status" value="1"/>
</dbReference>
<keyword evidence="11" id="KW-1185">Reference proteome</keyword>
<dbReference type="PRINTS" id="PR00474">
    <property type="entry name" value="GLU5KINASE"/>
</dbReference>
<dbReference type="CDD" id="cd21157">
    <property type="entry name" value="PUA_G5K"/>
    <property type="match status" value="1"/>
</dbReference>
<dbReference type="GO" id="GO:0005524">
    <property type="term" value="F:ATP binding"/>
    <property type="evidence" value="ECO:0007669"/>
    <property type="project" value="UniProtKB-KW"/>
</dbReference>
<evidence type="ECO:0000256" key="1">
    <source>
        <dbReference type="ARBA" id="ARBA00022490"/>
    </source>
</evidence>
<dbReference type="Gene3D" id="2.30.130.10">
    <property type="entry name" value="PUA domain"/>
    <property type="match status" value="1"/>
</dbReference>
<dbReference type="GO" id="GO:0005829">
    <property type="term" value="C:cytosol"/>
    <property type="evidence" value="ECO:0007669"/>
    <property type="project" value="TreeGrafter"/>
</dbReference>
<evidence type="ECO:0000256" key="6">
    <source>
        <dbReference type="ARBA" id="ARBA00022777"/>
    </source>
</evidence>
<feature type="binding site" evidence="8">
    <location>
        <position position="160"/>
    </location>
    <ligand>
        <name>substrate</name>
    </ligand>
</feature>
<evidence type="ECO:0000256" key="3">
    <source>
        <dbReference type="ARBA" id="ARBA00022650"/>
    </source>
</evidence>
<comment type="similarity">
    <text evidence="8">Belongs to the glutamate 5-kinase family.</text>
</comment>
<dbReference type="InterPro" id="IPR001057">
    <property type="entry name" value="Glu/AcGlu_kinase"/>
</dbReference>
<dbReference type="CDD" id="cd04242">
    <property type="entry name" value="AAK_G5K_ProB"/>
    <property type="match status" value="1"/>
</dbReference>
<name>A0A517Y4Y3_9BACT</name>
<organism evidence="10 11">
    <name type="scientific">Anatilimnocola aggregata</name>
    <dbReference type="NCBI Taxonomy" id="2528021"/>
    <lineage>
        <taxon>Bacteria</taxon>
        <taxon>Pseudomonadati</taxon>
        <taxon>Planctomycetota</taxon>
        <taxon>Planctomycetia</taxon>
        <taxon>Pirellulales</taxon>
        <taxon>Pirellulaceae</taxon>
        <taxon>Anatilimnocola</taxon>
    </lineage>
</organism>
<dbReference type="SUPFAM" id="SSF53633">
    <property type="entry name" value="Carbamate kinase-like"/>
    <property type="match status" value="1"/>
</dbReference>
<dbReference type="InterPro" id="IPR001048">
    <property type="entry name" value="Asp/Glu/Uridylate_kinase"/>
</dbReference>
<dbReference type="InterPro" id="IPR041739">
    <property type="entry name" value="G5K_ProB"/>
</dbReference>
<proteinExistence type="inferred from homology"/>
<dbReference type="EMBL" id="CP036274">
    <property type="protein sequence ID" value="QDU25250.1"/>
    <property type="molecule type" value="Genomic_DNA"/>
</dbReference>
<dbReference type="GO" id="GO:0055129">
    <property type="term" value="P:L-proline biosynthetic process"/>
    <property type="evidence" value="ECO:0007669"/>
    <property type="project" value="UniProtKB-UniRule"/>
</dbReference>
<keyword evidence="7 8" id="KW-0067">ATP-binding</keyword>
<dbReference type="PROSITE" id="PS50890">
    <property type="entry name" value="PUA"/>
    <property type="match status" value="1"/>
</dbReference>
<evidence type="ECO:0000256" key="4">
    <source>
        <dbReference type="ARBA" id="ARBA00022679"/>
    </source>
</evidence>
<comment type="caution">
    <text evidence="8">Lacks conserved residue(s) required for the propagation of feature annotation.</text>
</comment>
<protein>
    <recommendedName>
        <fullName evidence="8">Glutamate 5-kinase</fullName>
        <ecNumber evidence="8">2.7.2.11</ecNumber>
    </recommendedName>
    <alternativeName>
        <fullName evidence="8">Gamma-glutamyl kinase</fullName>
        <shortName evidence="8">GK</shortName>
    </alternativeName>
</protein>
<dbReference type="InterPro" id="IPR005715">
    <property type="entry name" value="Glu_5kinase/COase_Synthase"/>
</dbReference>
<dbReference type="PROSITE" id="PS00902">
    <property type="entry name" value="GLUTAMATE_5_KINASE"/>
    <property type="match status" value="1"/>
</dbReference>
<evidence type="ECO:0000256" key="8">
    <source>
        <dbReference type="HAMAP-Rule" id="MF_00456"/>
    </source>
</evidence>
<dbReference type="InterPro" id="IPR011529">
    <property type="entry name" value="Glu_5kinase"/>
</dbReference>
<dbReference type="Pfam" id="PF01472">
    <property type="entry name" value="PUA"/>
    <property type="match status" value="1"/>
</dbReference>
<dbReference type="GO" id="GO:0003723">
    <property type="term" value="F:RNA binding"/>
    <property type="evidence" value="ECO:0007669"/>
    <property type="project" value="InterPro"/>
</dbReference>
<sequence>MPDPIREQLFAAAKTIVVKVGTRVLTSPDGTLNHERIDRLSEELLALRQQGRRMVLVSSGAVGAGMSRLKLPGRPTDLAKLQAVAAVGQVPLIQAYDRTFSQHGSQAAQVLLTAEDVDDRVRYLNVRNTLLSILEFGAVPVINENDTVSVEELQTTFGDNDRLAAMVTNLIRAPLLIILSDIEGLYNGDPSLAGSQLINTVPVIDQSVYAYVRDKKTGLSKGGMASKLEAARIVTTAGENVIIASGRRMDVLTQLSAGEPLGTLFQAQGKGITPFKRWLGFTAQTRGRVQLDAGARRAIVEQGRSLLAAGITGTQGDFKKGDVVALCDGEGQVVARGLSNYSSEEVERIKGLKSAKIAQVLGHRPYEEVIHRDNLAIVKK</sequence>
<dbReference type="Proteomes" id="UP000315017">
    <property type="component" value="Chromosome"/>
</dbReference>
<gene>
    <name evidence="8 10" type="primary">proB</name>
    <name evidence="10" type="ORF">ETAA8_03130</name>
</gene>
<dbReference type="RefSeq" id="WP_145083888.1">
    <property type="nucleotide sequence ID" value="NZ_CP036274.1"/>
</dbReference>
<dbReference type="SUPFAM" id="SSF88697">
    <property type="entry name" value="PUA domain-like"/>
    <property type="match status" value="1"/>
</dbReference>
<dbReference type="PIRSF" id="PIRSF000729">
    <property type="entry name" value="GK"/>
    <property type="match status" value="1"/>
</dbReference>
<dbReference type="SMART" id="SM00359">
    <property type="entry name" value="PUA"/>
    <property type="match status" value="1"/>
</dbReference>
<accession>A0A517Y4Y3</accession>
<dbReference type="GO" id="GO:0004349">
    <property type="term" value="F:glutamate 5-kinase activity"/>
    <property type="evidence" value="ECO:0007669"/>
    <property type="project" value="UniProtKB-UniRule"/>
</dbReference>
<keyword evidence="4 8" id="KW-0808">Transferase</keyword>
<reference evidence="10 11" key="1">
    <citation type="submission" date="2019-02" db="EMBL/GenBank/DDBJ databases">
        <title>Deep-cultivation of Planctomycetes and their phenomic and genomic characterization uncovers novel biology.</title>
        <authorList>
            <person name="Wiegand S."/>
            <person name="Jogler M."/>
            <person name="Boedeker C."/>
            <person name="Pinto D."/>
            <person name="Vollmers J."/>
            <person name="Rivas-Marin E."/>
            <person name="Kohn T."/>
            <person name="Peeters S.H."/>
            <person name="Heuer A."/>
            <person name="Rast P."/>
            <person name="Oberbeckmann S."/>
            <person name="Bunk B."/>
            <person name="Jeske O."/>
            <person name="Meyerdierks A."/>
            <person name="Storesund J.E."/>
            <person name="Kallscheuer N."/>
            <person name="Luecker S."/>
            <person name="Lage O.M."/>
            <person name="Pohl T."/>
            <person name="Merkel B.J."/>
            <person name="Hornburger P."/>
            <person name="Mueller R.-W."/>
            <person name="Bruemmer F."/>
            <person name="Labrenz M."/>
            <person name="Spormann A.M."/>
            <person name="Op den Camp H."/>
            <person name="Overmann J."/>
            <person name="Amann R."/>
            <person name="Jetten M.S.M."/>
            <person name="Mascher T."/>
            <person name="Medema M.H."/>
            <person name="Devos D.P."/>
            <person name="Kaster A.-K."/>
            <person name="Ovreas L."/>
            <person name="Rohde M."/>
            <person name="Galperin M.Y."/>
            <person name="Jogler C."/>
        </authorList>
    </citation>
    <scope>NUCLEOTIDE SEQUENCE [LARGE SCALE GENOMIC DNA]</scope>
    <source>
        <strain evidence="10 11">ETA_A8</strain>
    </source>
</reference>
<dbReference type="OrthoDB" id="9804434at2"/>
<dbReference type="InterPro" id="IPR015947">
    <property type="entry name" value="PUA-like_sf"/>
</dbReference>
<dbReference type="Gene3D" id="3.40.1160.10">
    <property type="entry name" value="Acetylglutamate kinase-like"/>
    <property type="match status" value="2"/>
</dbReference>
<dbReference type="AlphaFoldDB" id="A0A517Y4Y3"/>
<keyword evidence="1 8" id="KW-0963">Cytoplasm</keyword>
<comment type="function">
    <text evidence="8">Catalyzes the transfer of a phosphate group to glutamate to form L-glutamate 5-phosphate.</text>
</comment>
<keyword evidence="6 8" id="KW-0418">Kinase</keyword>
<dbReference type="KEGG" id="aagg:ETAA8_03130"/>
<dbReference type="FunFam" id="3.40.1160.10:FF:000018">
    <property type="entry name" value="Glutamate 5-kinase"/>
    <property type="match status" value="1"/>
</dbReference>
<keyword evidence="2 8" id="KW-0028">Amino-acid biosynthesis</keyword>
<dbReference type="PANTHER" id="PTHR43654">
    <property type="entry name" value="GLUTAMATE 5-KINASE"/>
    <property type="match status" value="1"/>
</dbReference>
<comment type="subcellular location">
    <subcellularLocation>
        <location evidence="8">Cytoplasm</location>
    </subcellularLocation>
</comment>
<keyword evidence="3 8" id="KW-0641">Proline biosynthesis</keyword>
<evidence type="ECO:0000256" key="7">
    <source>
        <dbReference type="ARBA" id="ARBA00022840"/>
    </source>
</evidence>
<dbReference type="InterPro" id="IPR036393">
    <property type="entry name" value="AceGlu_kinase-like_sf"/>
</dbReference>
<keyword evidence="5 8" id="KW-0547">Nucleotide-binding</keyword>
<evidence type="ECO:0000313" key="10">
    <source>
        <dbReference type="EMBL" id="QDU25250.1"/>
    </source>
</evidence>
<feature type="domain" description="PUA" evidence="9">
    <location>
        <begin position="287"/>
        <end position="370"/>
    </location>
</feature>
<dbReference type="EC" id="2.7.2.11" evidence="8"/>
<feature type="binding site" evidence="8">
    <location>
        <begin position="180"/>
        <end position="181"/>
    </location>
    <ligand>
        <name>ATP</name>
        <dbReference type="ChEBI" id="CHEBI:30616"/>
    </ligand>
</feature>
<evidence type="ECO:0000256" key="5">
    <source>
        <dbReference type="ARBA" id="ARBA00022741"/>
    </source>
</evidence>
<dbReference type="NCBIfam" id="TIGR01027">
    <property type="entry name" value="proB"/>
    <property type="match status" value="1"/>
</dbReference>
<feature type="binding site" evidence="8">
    <location>
        <position position="59"/>
    </location>
    <ligand>
        <name>substrate</name>
    </ligand>
</feature>
<dbReference type="UniPathway" id="UPA00098">
    <property type="reaction ID" value="UER00359"/>
</dbReference>
<dbReference type="HAMAP" id="MF_00456">
    <property type="entry name" value="ProB"/>
    <property type="match status" value="1"/>
</dbReference>
<evidence type="ECO:0000313" key="11">
    <source>
        <dbReference type="Proteomes" id="UP000315017"/>
    </source>
</evidence>
<evidence type="ECO:0000259" key="9">
    <source>
        <dbReference type="SMART" id="SM00359"/>
    </source>
</evidence>
<feature type="binding site" evidence="8">
    <location>
        <position position="19"/>
    </location>
    <ligand>
        <name>ATP</name>
        <dbReference type="ChEBI" id="CHEBI:30616"/>
    </ligand>
</feature>